<dbReference type="EMBL" id="VHII01000007">
    <property type="protein sequence ID" value="KAF1388314.1"/>
    <property type="molecule type" value="Genomic_DNA"/>
</dbReference>
<keyword evidence="2" id="KW-1185">Reference proteome</keyword>
<accession>A0A6A5FET3</accession>
<organism evidence="1 2">
    <name type="scientific">Perca fluviatilis</name>
    <name type="common">European perch</name>
    <dbReference type="NCBI Taxonomy" id="8168"/>
    <lineage>
        <taxon>Eukaryota</taxon>
        <taxon>Metazoa</taxon>
        <taxon>Chordata</taxon>
        <taxon>Craniata</taxon>
        <taxon>Vertebrata</taxon>
        <taxon>Euteleostomi</taxon>
        <taxon>Actinopterygii</taxon>
        <taxon>Neopterygii</taxon>
        <taxon>Teleostei</taxon>
        <taxon>Neoteleostei</taxon>
        <taxon>Acanthomorphata</taxon>
        <taxon>Eupercaria</taxon>
        <taxon>Perciformes</taxon>
        <taxon>Percoidei</taxon>
        <taxon>Percidae</taxon>
        <taxon>Percinae</taxon>
        <taxon>Perca</taxon>
    </lineage>
</organism>
<sequence length="78" mass="8991">MLFNFAACHRRNGHKKTDTLKRLKRILKVEDLSESQLYSKMSPVLHHIPSIFTIIDTVLCPYNFSNFAVSQQSVTPDL</sequence>
<evidence type="ECO:0000313" key="1">
    <source>
        <dbReference type="EMBL" id="KAF1388314.1"/>
    </source>
</evidence>
<dbReference type="Proteomes" id="UP000465112">
    <property type="component" value="Chromosome 7"/>
</dbReference>
<reference evidence="1 2" key="1">
    <citation type="submission" date="2019-06" db="EMBL/GenBank/DDBJ databases">
        <title>A chromosome-scale genome assembly of the European perch, Perca fluviatilis.</title>
        <authorList>
            <person name="Roques C."/>
            <person name="Zahm M."/>
            <person name="Cabau C."/>
            <person name="Klopp C."/>
            <person name="Bouchez O."/>
            <person name="Donnadieu C."/>
            <person name="Kuhl H."/>
            <person name="Gislard M."/>
            <person name="Guendouz S."/>
            <person name="Journot L."/>
            <person name="Haffray P."/>
            <person name="Bestin A."/>
            <person name="Morvezen R."/>
            <person name="Feron R."/>
            <person name="Wen M."/>
            <person name="Jouanno E."/>
            <person name="Herpin A."/>
            <person name="Schartl M."/>
            <person name="Postlethwait J."/>
            <person name="Schaerlinger B."/>
            <person name="Chardard D."/>
            <person name="Lecocq T."/>
            <person name="Poncet C."/>
            <person name="Jaffrelo L."/>
            <person name="Lampietro C."/>
            <person name="Guiguen Y."/>
        </authorList>
    </citation>
    <scope>NUCLEOTIDE SEQUENCE [LARGE SCALE GENOMIC DNA]</scope>
    <source>
        <tissue evidence="1">Blood</tissue>
    </source>
</reference>
<protein>
    <submittedName>
        <fullName evidence="1">Uncharacterized protein</fullName>
    </submittedName>
</protein>
<evidence type="ECO:0000313" key="2">
    <source>
        <dbReference type="Proteomes" id="UP000465112"/>
    </source>
</evidence>
<gene>
    <name evidence="1" type="ORF">PFLUV_G00088920</name>
</gene>
<comment type="caution">
    <text evidence="1">The sequence shown here is derived from an EMBL/GenBank/DDBJ whole genome shotgun (WGS) entry which is preliminary data.</text>
</comment>
<dbReference type="AlphaFoldDB" id="A0A6A5FET3"/>
<proteinExistence type="predicted"/>
<name>A0A6A5FET3_PERFL</name>